<name>A0ACC2JV79_9PEZI</name>
<accession>A0ACC2JV79</accession>
<dbReference type="EMBL" id="JAPUUL010000332">
    <property type="protein sequence ID" value="KAJ8131229.1"/>
    <property type="molecule type" value="Genomic_DNA"/>
</dbReference>
<gene>
    <name evidence="1" type="ORF">O1611_g2398</name>
</gene>
<organism evidence="1 2">
    <name type="scientific">Lasiodiplodia mahajangana</name>
    <dbReference type="NCBI Taxonomy" id="1108764"/>
    <lineage>
        <taxon>Eukaryota</taxon>
        <taxon>Fungi</taxon>
        <taxon>Dikarya</taxon>
        <taxon>Ascomycota</taxon>
        <taxon>Pezizomycotina</taxon>
        <taxon>Dothideomycetes</taxon>
        <taxon>Dothideomycetes incertae sedis</taxon>
        <taxon>Botryosphaeriales</taxon>
        <taxon>Botryosphaeriaceae</taxon>
        <taxon>Lasiodiplodia</taxon>
    </lineage>
</organism>
<dbReference type="Proteomes" id="UP001153332">
    <property type="component" value="Unassembled WGS sequence"/>
</dbReference>
<protein>
    <submittedName>
        <fullName evidence="1">Uncharacterized protein</fullName>
    </submittedName>
</protein>
<keyword evidence="2" id="KW-1185">Reference proteome</keyword>
<reference evidence="1" key="1">
    <citation type="submission" date="2022-12" db="EMBL/GenBank/DDBJ databases">
        <title>Genome Sequence of Lasiodiplodia mahajangana.</title>
        <authorList>
            <person name="Buettner E."/>
        </authorList>
    </citation>
    <scope>NUCLEOTIDE SEQUENCE</scope>
    <source>
        <strain evidence="1">VT137</strain>
    </source>
</reference>
<comment type="caution">
    <text evidence="1">The sequence shown here is derived from an EMBL/GenBank/DDBJ whole genome shotgun (WGS) entry which is preliminary data.</text>
</comment>
<sequence>METSKLKDSGLASSITQKLASFVAIVGFSSLTTRLGGGNRSDGPGENGFLIFDKEDTDRHFRTEYRFEDAYPGLSSLSESALNGCICCAQIREAILAAKLEPPEGAARVILMISYLWKISGNERWIGDTLLFPERGLTALLLQVNFMPVTDQQPLSRPIISFDIDSSSESCIKWLRLETSPERDALNWKNVAWTKKLMYESNQEAVPLGVKRHDRYLPTRLIDLGIDNPGQPPRLVLATDLQKTEARLEYAALSYCWGSLVEAASQYRTTRETLQQRLAQIDIAQTTAVIRDAAEVCKALGIRYLWVDAVCIIQDDKVGWEREAAQMSNVYRNSILTICPVLSSSHSQGFLHKRSNGIDIPFSSRVNPDIVGHYTFRYSVSGLTDLNACGHPFSEDFNKTVWAHRAWTFQEFHLSKFLLCFGKRKIHIISRKGILTEGETEYEQIGVPAVSFLEHCIAEGEHLDRELVYNHWMGLAAEYSYKQFTYPTDKFPALSGLASYFHTLLDFDDRYIAGLWQKDLHRQLFWMVCDKERRGFDELFGPRCSSQQFIAPSWSWANQSLKFENSHRYFHTNGSYADYRPEYASAEPCIKQSGTGENPYGQIENASLTINSRIKRIPLSPKRFHDDIFTYPLWQIKDLEENYLADCSLDWNDENDDSNHELDLLLLGSAIEENENGPFGQDRRYAWGLIICPADPDENVLARVMKYYRAGIFYSKPKGQAGLSIFEDCETKTICLI</sequence>
<proteinExistence type="predicted"/>
<evidence type="ECO:0000313" key="1">
    <source>
        <dbReference type="EMBL" id="KAJ8131229.1"/>
    </source>
</evidence>
<evidence type="ECO:0000313" key="2">
    <source>
        <dbReference type="Proteomes" id="UP001153332"/>
    </source>
</evidence>